<feature type="non-terminal residue" evidence="1">
    <location>
        <position position="1"/>
    </location>
</feature>
<organism evidence="1 2">
    <name type="scientific">Arthrobacter gallicola</name>
    <dbReference type="NCBI Taxonomy" id="2762225"/>
    <lineage>
        <taxon>Bacteria</taxon>
        <taxon>Bacillati</taxon>
        <taxon>Actinomycetota</taxon>
        <taxon>Actinomycetes</taxon>
        <taxon>Micrococcales</taxon>
        <taxon>Micrococcaceae</taxon>
        <taxon>Arthrobacter</taxon>
    </lineage>
</organism>
<keyword evidence="2" id="KW-1185">Reference proteome</keyword>
<dbReference type="Proteomes" id="UP000609874">
    <property type="component" value="Unassembled WGS sequence"/>
</dbReference>
<protein>
    <submittedName>
        <fullName evidence="1">Lysozyme M1</fullName>
    </submittedName>
</protein>
<proteinExistence type="predicted"/>
<evidence type="ECO:0000313" key="2">
    <source>
        <dbReference type="Proteomes" id="UP000609874"/>
    </source>
</evidence>
<accession>A0ABR8US76</accession>
<name>A0ABR8US76_9MICC</name>
<dbReference type="Pfam" id="PF08310">
    <property type="entry name" value="LGFP"/>
    <property type="match status" value="4"/>
</dbReference>
<dbReference type="RefSeq" id="WP_404799742.1">
    <property type="nucleotide sequence ID" value="NZ_JACSQD010000003.1"/>
</dbReference>
<reference evidence="1 2" key="1">
    <citation type="submission" date="2020-08" db="EMBL/GenBank/DDBJ databases">
        <title>A Genomic Blueprint of the Chicken Gut Microbiome.</title>
        <authorList>
            <person name="Gilroy R."/>
            <person name="Ravi A."/>
            <person name="Getino M."/>
            <person name="Pursley I."/>
            <person name="Horton D.L."/>
            <person name="Alikhan N.-F."/>
            <person name="Baker D."/>
            <person name="Gharbi K."/>
            <person name="Hall N."/>
            <person name="Watson M."/>
            <person name="Adriaenssens E.M."/>
            <person name="Foster-Nyarko E."/>
            <person name="Jarju S."/>
            <person name="Secka A."/>
            <person name="Antonio M."/>
            <person name="Oren A."/>
            <person name="Chaudhuri R."/>
            <person name="La Ragione R.M."/>
            <person name="Hildebrand F."/>
            <person name="Pallen M.J."/>
        </authorList>
    </citation>
    <scope>NUCLEOTIDE SEQUENCE [LARGE SCALE GENOMIC DNA]</scope>
    <source>
        <strain evidence="1 2">Sa2CUA1</strain>
    </source>
</reference>
<sequence>AQVSSTGPIRTAYQASGFENGPLGYPRSPQVCGIKNGGCYQDFQNGAILWNSATGAQVSSTGPIRTAYQASGFENGPLGYPRSPQVCGIKNGGCYQDFQNGAILWNPATGAQVSSTGPIRTAYQKHGFEAGGLGYPVGPETCGIKNGGCYQNFQGGAITWTKSAGAHPTAGEIRKKWQSTGFETGILGYPVTDETCTATKCTQRYEGGRIDWTRTGGAVVVRN</sequence>
<dbReference type="EMBL" id="JACSQD010000003">
    <property type="protein sequence ID" value="MBD7995404.1"/>
    <property type="molecule type" value="Genomic_DNA"/>
</dbReference>
<dbReference type="InterPro" id="IPR013207">
    <property type="entry name" value="LGFP"/>
</dbReference>
<comment type="caution">
    <text evidence="1">The sequence shown here is derived from an EMBL/GenBank/DDBJ whole genome shotgun (WGS) entry which is preliminary data.</text>
</comment>
<gene>
    <name evidence="1" type="ORF">H9639_08860</name>
</gene>
<evidence type="ECO:0000313" key="1">
    <source>
        <dbReference type="EMBL" id="MBD7995404.1"/>
    </source>
</evidence>